<name>A0A1M6NST6_9BACT</name>
<reference evidence="1 2" key="1">
    <citation type="submission" date="2016-11" db="EMBL/GenBank/DDBJ databases">
        <authorList>
            <person name="Jaros S."/>
            <person name="Januszkiewicz K."/>
            <person name="Wedrychowicz H."/>
        </authorList>
    </citation>
    <scope>NUCLEOTIDE SEQUENCE [LARGE SCALE GENOMIC DNA]</scope>
    <source>
        <strain evidence="1 2">DSM 27063</strain>
    </source>
</reference>
<dbReference type="EMBL" id="FQZE01000046">
    <property type="protein sequence ID" value="SHJ98759.1"/>
    <property type="molecule type" value="Genomic_DNA"/>
</dbReference>
<organism evidence="1 2">
    <name type="scientific">Tangfeifania diversioriginum</name>
    <dbReference type="NCBI Taxonomy" id="1168035"/>
    <lineage>
        <taxon>Bacteria</taxon>
        <taxon>Pseudomonadati</taxon>
        <taxon>Bacteroidota</taxon>
        <taxon>Bacteroidia</taxon>
        <taxon>Marinilabiliales</taxon>
        <taxon>Prolixibacteraceae</taxon>
        <taxon>Tangfeifania</taxon>
    </lineage>
</organism>
<proteinExistence type="predicted"/>
<accession>A0A1M6NST6</accession>
<keyword evidence="2" id="KW-1185">Reference proteome</keyword>
<dbReference type="AlphaFoldDB" id="A0A1M6NST6"/>
<evidence type="ECO:0000313" key="2">
    <source>
        <dbReference type="Proteomes" id="UP000184050"/>
    </source>
</evidence>
<dbReference type="Proteomes" id="UP000184050">
    <property type="component" value="Unassembled WGS sequence"/>
</dbReference>
<sequence>MPIKNKSLVFQQTLLNNTNKNTIPINFDIFFISYCFLRISINI</sequence>
<evidence type="ECO:0000313" key="1">
    <source>
        <dbReference type="EMBL" id="SHJ98759.1"/>
    </source>
</evidence>
<gene>
    <name evidence="1" type="ORF">SAMN05444280_1461</name>
</gene>
<protein>
    <submittedName>
        <fullName evidence="1">Uncharacterized protein</fullName>
    </submittedName>
</protein>